<keyword evidence="3" id="KW-1185">Reference proteome</keyword>
<reference evidence="2 3" key="1">
    <citation type="submission" date="2017-04" db="EMBL/GenBank/DDBJ databases">
        <title>Genomic insights into metabolism of Thermodesulfobium acidiphilum.</title>
        <authorList>
            <person name="Toshchakov S.V."/>
            <person name="Frolov E.N."/>
            <person name="Kublanov I.V."/>
            <person name="Samarov N.I."/>
            <person name="Novikov A."/>
            <person name="Lebedinsky A.V."/>
            <person name="Bonch-Osmolovskaya E.A."/>
            <person name="Chernyh N.A."/>
        </authorList>
    </citation>
    <scope>NUCLEOTIDE SEQUENCE [LARGE SCALE GENOMIC DNA]</scope>
    <source>
        <strain evidence="2 3">3127-1</strain>
    </source>
</reference>
<organism evidence="2 3">
    <name type="scientific">Thermodesulfobium acidiphilum</name>
    <dbReference type="NCBI Taxonomy" id="1794699"/>
    <lineage>
        <taxon>Bacteria</taxon>
        <taxon>Pseudomonadati</taxon>
        <taxon>Thermodesulfobiota</taxon>
        <taxon>Thermodesulfobiia</taxon>
        <taxon>Thermodesulfobiales</taxon>
        <taxon>Thermodesulfobiaceae</taxon>
        <taxon>Thermodesulfobium</taxon>
    </lineage>
</organism>
<evidence type="ECO:0000313" key="2">
    <source>
        <dbReference type="EMBL" id="AWB10385.1"/>
    </source>
</evidence>
<dbReference type="Gene3D" id="3.40.50.1980">
    <property type="entry name" value="Nitrogenase molybdenum iron protein domain"/>
    <property type="match status" value="2"/>
</dbReference>
<dbReference type="Pfam" id="PF00148">
    <property type="entry name" value="Oxidored_nitro"/>
    <property type="match status" value="1"/>
</dbReference>
<proteinExistence type="predicted"/>
<name>A0A2R4W0T8_THEAF</name>
<dbReference type="AlphaFoldDB" id="A0A2R4W0T8"/>
<dbReference type="KEGG" id="taci:TDSAC_1032"/>
<dbReference type="InterPro" id="IPR049939">
    <property type="entry name" value="NifE-like"/>
</dbReference>
<sequence length="430" mass="49239">MLIEKTRTKIIDFKAKNDFPFAPLEAVGPNLSGWGVVETTLLLPDSVCLMIGPLACLRHSAFMAHARGFFKRFYMLPLEEIDIIMGRHFDRVKLALKEVALKESPQILILAGTCCDHILGTDYKEVMREIKEELGIEVIYLVMAPLTIGLKPSPFEIAYTALFEFLKDKRTKEDKKVINILGTFLPLSEKSELYNLLKEIGFEQIYQIPTCKNIIDLKEMANASLNIVIHPLGNILAKKIETEWGIPYIFCPVSYGIKEIELQYQSLERILQRKLNYLSFKDITNERLQLDILKDKRVAVGCSILGSPFELACALVQFGARIEAIFVRNVPKAYEWKYIKWLSENSPETYVYNVAHPYLNEESNAFDGIDLAFGVDAGVYCSRAVNIPLSRYQNQVFGFEAALWLFEEIIRNVSKPISNYDWIYKHNLLI</sequence>
<accession>A0A2R4W0T8</accession>
<dbReference type="RefSeq" id="WP_108309189.1">
    <property type="nucleotide sequence ID" value="NZ_CP020921.1"/>
</dbReference>
<dbReference type="GO" id="GO:0016491">
    <property type="term" value="F:oxidoreductase activity"/>
    <property type="evidence" value="ECO:0007669"/>
    <property type="project" value="InterPro"/>
</dbReference>
<dbReference type="InterPro" id="IPR000510">
    <property type="entry name" value="Nase/OxRdtase_comp1"/>
</dbReference>
<gene>
    <name evidence="2" type="ORF">TDSAC_1032</name>
</gene>
<dbReference type="EMBL" id="CP020921">
    <property type="protein sequence ID" value="AWB10385.1"/>
    <property type="molecule type" value="Genomic_DNA"/>
</dbReference>
<protein>
    <submittedName>
        <fullName evidence="2">Nitrogenase molybdenum-cofactor synthesis protein NifE</fullName>
    </submittedName>
</protein>
<dbReference type="PANTHER" id="PTHR42956:SF1">
    <property type="entry name" value="NITROGENASE IRON-MOLYBDENUM COFACTOR BIOSYNTHESIS PROTEIN NIFE"/>
    <property type="match status" value="1"/>
</dbReference>
<dbReference type="SUPFAM" id="SSF53807">
    <property type="entry name" value="Helical backbone' metal receptor"/>
    <property type="match status" value="1"/>
</dbReference>
<evidence type="ECO:0000259" key="1">
    <source>
        <dbReference type="Pfam" id="PF00148"/>
    </source>
</evidence>
<dbReference type="OrthoDB" id="5442487at2"/>
<dbReference type="Proteomes" id="UP000244792">
    <property type="component" value="Chromosome"/>
</dbReference>
<feature type="domain" description="Nitrogenase/oxidoreductase component 1" evidence="1">
    <location>
        <begin position="35"/>
        <end position="410"/>
    </location>
</feature>
<dbReference type="PANTHER" id="PTHR42956">
    <property type="entry name" value="NITROGENASE IRON-MOLYBDENUM COFACTOR BIOSYNTHESIS PROTEIN NIFE"/>
    <property type="match status" value="1"/>
</dbReference>
<evidence type="ECO:0000313" key="3">
    <source>
        <dbReference type="Proteomes" id="UP000244792"/>
    </source>
</evidence>